<comment type="similarity">
    <text evidence="2">Belongs to the DoxX family.</text>
</comment>
<protein>
    <submittedName>
        <fullName evidence="8">DoxX family protein</fullName>
    </submittedName>
</protein>
<dbReference type="RefSeq" id="WP_345605444.1">
    <property type="nucleotide sequence ID" value="NZ_BAABJO010000009.1"/>
</dbReference>
<comment type="caution">
    <text evidence="8">The sequence shown here is derived from an EMBL/GenBank/DDBJ whole genome shotgun (WGS) entry which is preliminary data.</text>
</comment>
<dbReference type="Proteomes" id="UP001500804">
    <property type="component" value="Unassembled WGS sequence"/>
</dbReference>
<evidence type="ECO:0000256" key="7">
    <source>
        <dbReference type="SAM" id="Phobius"/>
    </source>
</evidence>
<feature type="transmembrane region" description="Helical" evidence="7">
    <location>
        <begin position="72"/>
        <end position="97"/>
    </location>
</feature>
<evidence type="ECO:0000313" key="9">
    <source>
        <dbReference type="Proteomes" id="UP001500804"/>
    </source>
</evidence>
<evidence type="ECO:0000256" key="5">
    <source>
        <dbReference type="ARBA" id="ARBA00022989"/>
    </source>
</evidence>
<reference evidence="9" key="1">
    <citation type="journal article" date="2019" name="Int. J. Syst. Evol. Microbiol.">
        <title>The Global Catalogue of Microorganisms (GCM) 10K type strain sequencing project: providing services to taxonomists for standard genome sequencing and annotation.</title>
        <authorList>
            <consortium name="The Broad Institute Genomics Platform"/>
            <consortium name="The Broad Institute Genome Sequencing Center for Infectious Disease"/>
            <person name="Wu L."/>
            <person name="Ma J."/>
        </authorList>
    </citation>
    <scope>NUCLEOTIDE SEQUENCE [LARGE SCALE GENOMIC DNA]</scope>
    <source>
        <strain evidence="9">JCM 18302</strain>
    </source>
</reference>
<sequence length="152" mass="15721">MTMTTVTTTGTRTVRDLVLLLARIGLGVIMIAHAKLEYDFAGGSITGVGELFAQSGIPLPAISGPANVLFEFVGGVAMILGLAVPIVGVVMALNMVGAWVLVHTSGLFAMDHNGPELAIMIALLSLVLAVTGSGRFGLDHLIIARSRRRAGA</sequence>
<accession>A0ABP9NJK4</accession>
<evidence type="ECO:0000256" key="4">
    <source>
        <dbReference type="ARBA" id="ARBA00022692"/>
    </source>
</evidence>
<gene>
    <name evidence="8" type="ORF">GCM10023320_27990</name>
</gene>
<evidence type="ECO:0000256" key="3">
    <source>
        <dbReference type="ARBA" id="ARBA00022475"/>
    </source>
</evidence>
<evidence type="ECO:0000256" key="6">
    <source>
        <dbReference type="ARBA" id="ARBA00023136"/>
    </source>
</evidence>
<dbReference type="PANTHER" id="PTHR33452:SF1">
    <property type="entry name" value="INNER MEMBRANE PROTEIN YPHA-RELATED"/>
    <property type="match status" value="1"/>
</dbReference>
<evidence type="ECO:0000313" key="8">
    <source>
        <dbReference type="EMBL" id="GAA5120550.1"/>
    </source>
</evidence>
<keyword evidence="5 7" id="KW-1133">Transmembrane helix</keyword>
<name>A0ABP9NJK4_9PSEU</name>
<dbReference type="EMBL" id="BAABJO010000009">
    <property type="protein sequence ID" value="GAA5120550.1"/>
    <property type="molecule type" value="Genomic_DNA"/>
</dbReference>
<dbReference type="InterPro" id="IPR032808">
    <property type="entry name" value="DoxX"/>
</dbReference>
<keyword evidence="3" id="KW-1003">Cell membrane</keyword>
<organism evidence="8 9">
    <name type="scientific">Pseudonocardia adelaidensis</name>
    <dbReference type="NCBI Taxonomy" id="648754"/>
    <lineage>
        <taxon>Bacteria</taxon>
        <taxon>Bacillati</taxon>
        <taxon>Actinomycetota</taxon>
        <taxon>Actinomycetes</taxon>
        <taxon>Pseudonocardiales</taxon>
        <taxon>Pseudonocardiaceae</taxon>
        <taxon>Pseudonocardia</taxon>
    </lineage>
</organism>
<dbReference type="PANTHER" id="PTHR33452">
    <property type="entry name" value="OXIDOREDUCTASE CATD-RELATED"/>
    <property type="match status" value="1"/>
</dbReference>
<evidence type="ECO:0000256" key="2">
    <source>
        <dbReference type="ARBA" id="ARBA00006679"/>
    </source>
</evidence>
<dbReference type="InterPro" id="IPR051907">
    <property type="entry name" value="DoxX-like_oxidoreductase"/>
</dbReference>
<proteinExistence type="inferred from homology"/>
<dbReference type="Pfam" id="PF07681">
    <property type="entry name" value="DoxX"/>
    <property type="match status" value="1"/>
</dbReference>
<keyword evidence="9" id="KW-1185">Reference proteome</keyword>
<evidence type="ECO:0000256" key="1">
    <source>
        <dbReference type="ARBA" id="ARBA00004651"/>
    </source>
</evidence>
<keyword evidence="4 7" id="KW-0812">Transmembrane</keyword>
<comment type="subcellular location">
    <subcellularLocation>
        <location evidence="1">Cell membrane</location>
        <topology evidence="1">Multi-pass membrane protein</topology>
    </subcellularLocation>
</comment>
<keyword evidence="6 7" id="KW-0472">Membrane</keyword>
<feature type="transmembrane region" description="Helical" evidence="7">
    <location>
        <begin position="117"/>
        <end position="138"/>
    </location>
</feature>